<comment type="caution">
    <text evidence="5">The sequence shown here is derived from an EMBL/GenBank/DDBJ whole genome shotgun (WGS) entry which is preliminary data.</text>
</comment>
<dbReference type="UniPathway" id="UPA00342"/>
<comment type="pathway">
    <text evidence="3">Amino-sugar metabolism; N-acetylmuramate degradation.</text>
</comment>
<dbReference type="PANTHER" id="PTHR10088">
    <property type="entry name" value="GLUCOKINASE REGULATORY PROTEIN"/>
    <property type="match status" value="1"/>
</dbReference>
<reference evidence="6" key="1">
    <citation type="submission" date="2017-04" db="EMBL/GenBank/DDBJ databases">
        <title>Function of individual gut microbiota members based on whole genome sequencing of pure cultures obtained from chicken caecum.</title>
        <authorList>
            <person name="Medvecky M."/>
            <person name="Cejkova D."/>
            <person name="Polansky O."/>
            <person name="Karasova D."/>
            <person name="Kubasova T."/>
            <person name="Cizek A."/>
            <person name="Rychlik I."/>
        </authorList>
    </citation>
    <scope>NUCLEOTIDE SEQUENCE [LARGE SCALE GENOMIC DNA]</scope>
    <source>
        <strain evidence="6">An273</strain>
    </source>
</reference>
<dbReference type="HAMAP" id="MF_00068">
    <property type="entry name" value="MurQ"/>
    <property type="match status" value="1"/>
</dbReference>
<keyword evidence="1 3" id="KW-0456">Lyase</keyword>
<keyword evidence="2 3" id="KW-0119">Carbohydrate metabolism</keyword>
<comment type="function">
    <text evidence="3">Specifically catalyzes the cleavage of the D-lactyl ether substituent of MurNAc 6-phosphate, producing GlcNAc 6-phosphate and D-lactate.</text>
</comment>
<dbReference type="GO" id="GO:0046348">
    <property type="term" value="P:amino sugar catabolic process"/>
    <property type="evidence" value="ECO:0007669"/>
    <property type="project" value="InterPro"/>
</dbReference>
<dbReference type="RefSeq" id="WP_087287477.1">
    <property type="nucleotide sequence ID" value="NZ_NFJD01000001.1"/>
</dbReference>
<name>A0A1Y4DMY8_9BACT</name>
<dbReference type="EMBL" id="NFJD01000001">
    <property type="protein sequence ID" value="OUO57680.1"/>
    <property type="molecule type" value="Genomic_DNA"/>
</dbReference>
<comment type="subunit">
    <text evidence="3">Homodimer.</text>
</comment>
<dbReference type="PROSITE" id="PS51464">
    <property type="entry name" value="SIS"/>
    <property type="match status" value="1"/>
</dbReference>
<dbReference type="InterPro" id="IPR001347">
    <property type="entry name" value="SIS_dom"/>
</dbReference>
<dbReference type="AlphaFoldDB" id="A0A1Y4DMY8"/>
<dbReference type="EC" id="4.2.1.126" evidence="3"/>
<sequence length="298" mass="31522">MKPVNLNMIATETRNPNTMDLDKSTPRQIARKINREDFNAARAVQAANKEIAAVMVMAAHAYARHKKIIFIGAGTSGRLGILEAVECVPTFGTKPSQIIGLIAGGKKAVFRSQEGAEDDARQGAKEIARAAKKDDLVIGLTASGRTPYVLGALKEAQKIGAGTALISCNPQALCPHAQVHIALPTGPEALCGSTRMKAGTATKMALNAITTGAMTLCGKTYGNLMIDVQPTNEKLVARAIRLICTVAGTDEKTAAKLLQAAGKNVKTAVVMHRKKASKKEAEKLLKKQNGFLTKVIDG</sequence>
<evidence type="ECO:0000256" key="3">
    <source>
        <dbReference type="HAMAP-Rule" id="MF_00068"/>
    </source>
</evidence>
<dbReference type="Proteomes" id="UP000196368">
    <property type="component" value="Unassembled WGS sequence"/>
</dbReference>
<keyword evidence="6" id="KW-1185">Reference proteome</keyword>
<evidence type="ECO:0000313" key="5">
    <source>
        <dbReference type="EMBL" id="OUO57680.1"/>
    </source>
</evidence>
<feature type="active site" description="Proton donor" evidence="3">
    <location>
        <position position="86"/>
    </location>
</feature>
<comment type="similarity">
    <text evidence="3">Belongs to the GCKR-like family. MurNAc-6-P etherase subfamily.</text>
</comment>
<evidence type="ECO:0000256" key="2">
    <source>
        <dbReference type="ARBA" id="ARBA00023277"/>
    </source>
</evidence>
<dbReference type="CDD" id="cd05007">
    <property type="entry name" value="SIS_Etherase"/>
    <property type="match status" value="1"/>
</dbReference>
<dbReference type="PANTHER" id="PTHR10088:SF4">
    <property type="entry name" value="GLUCOKINASE REGULATORY PROTEIN"/>
    <property type="match status" value="1"/>
</dbReference>
<dbReference type="GO" id="GO:0009254">
    <property type="term" value="P:peptidoglycan turnover"/>
    <property type="evidence" value="ECO:0007669"/>
    <property type="project" value="TreeGrafter"/>
</dbReference>
<dbReference type="NCBIfam" id="NF009222">
    <property type="entry name" value="PRK12570.1"/>
    <property type="match status" value="1"/>
</dbReference>
<dbReference type="NCBIfam" id="TIGR00274">
    <property type="entry name" value="N-acetylmuramic acid 6-phosphate etherase"/>
    <property type="match status" value="1"/>
</dbReference>
<organism evidence="5 6">
    <name type="scientific">Candidatus Avelusimicrobium gallicola</name>
    <dbReference type="NCBI Taxonomy" id="2562704"/>
    <lineage>
        <taxon>Bacteria</taxon>
        <taxon>Pseudomonadati</taxon>
        <taxon>Elusimicrobiota</taxon>
        <taxon>Elusimicrobia</taxon>
        <taxon>Elusimicrobiales</taxon>
        <taxon>Elusimicrobiaceae</taxon>
        <taxon>Candidatus Avelusimicrobium</taxon>
    </lineage>
</organism>
<dbReference type="InterPro" id="IPR005488">
    <property type="entry name" value="Etherase_MurQ"/>
</dbReference>
<evidence type="ECO:0000259" key="4">
    <source>
        <dbReference type="PROSITE" id="PS51464"/>
    </source>
</evidence>
<dbReference type="GO" id="GO:0097173">
    <property type="term" value="P:N-acetylmuramic acid catabolic process"/>
    <property type="evidence" value="ECO:0007669"/>
    <property type="project" value="UniProtKB-UniPathway"/>
</dbReference>
<feature type="domain" description="SIS" evidence="4">
    <location>
        <begin position="58"/>
        <end position="219"/>
    </location>
</feature>
<dbReference type="InterPro" id="IPR046348">
    <property type="entry name" value="SIS_dom_sf"/>
</dbReference>
<protein>
    <recommendedName>
        <fullName evidence="3">N-acetylmuramic acid 6-phosphate etherase</fullName>
        <shortName evidence="3">MurNAc-6-P etherase</shortName>
        <ecNumber evidence="3">4.2.1.126</ecNumber>
    </recommendedName>
    <alternativeName>
        <fullName evidence="3">N-acetylmuramic acid 6-phosphate hydrolase</fullName>
    </alternativeName>
    <alternativeName>
        <fullName evidence="3">N-acetylmuramic acid 6-phosphate lyase</fullName>
    </alternativeName>
</protein>
<dbReference type="Pfam" id="PF22645">
    <property type="entry name" value="GKRP_SIS_N"/>
    <property type="match status" value="1"/>
</dbReference>
<dbReference type="GO" id="GO:0097367">
    <property type="term" value="F:carbohydrate derivative binding"/>
    <property type="evidence" value="ECO:0007669"/>
    <property type="project" value="InterPro"/>
</dbReference>
<dbReference type="GO" id="GO:0016803">
    <property type="term" value="F:ether hydrolase activity"/>
    <property type="evidence" value="ECO:0007669"/>
    <property type="project" value="TreeGrafter"/>
</dbReference>
<dbReference type="GO" id="GO:0016835">
    <property type="term" value="F:carbon-oxygen lyase activity"/>
    <property type="evidence" value="ECO:0007669"/>
    <property type="project" value="UniProtKB-UniRule"/>
</dbReference>
<dbReference type="SUPFAM" id="SSF53697">
    <property type="entry name" value="SIS domain"/>
    <property type="match status" value="1"/>
</dbReference>
<dbReference type="Gene3D" id="3.40.50.10490">
    <property type="entry name" value="Glucose-6-phosphate isomerase like protein, domain 1"/>
    <property type="match status" value="1"/>
</dbReference>
<feature type="active site" evidence="3">
    <location>
        <position position="117"/>
    </location>
</feature>
<comment type="miscellaneous">
    <text evidence="3">A lyase-type mechanism (elimination/hydration) is suggested for the cleavage of the lactyl ether bond of MurNAc 6-phosphate, with the formation of an alpha,beta-unsaturated aldehyde intermediate with (E)-stereochemistry, followed by the syn addition of water to give product.</text>
</comment>
<comment type="catalytic activity">
    <reaction evidence="3">
        <text>N-acetyl-D-muramate 6-phosphate + H2O = N-acetyl-D-glucosamine 6-phosphate + (R)-lactate</text>
        <dbReference type="Rhea" id="RHEA:26410"/>
        <dbReference type="ChEBI" id="CHEBI:15377"/>
        <dbReference type="ChEBI" id="CHEBI:16004"/>
        <dbReference type="ChEBI" id="CHEBI:57513"/>
        <dbReference type="ChEBI" id="CHEBI:58722"/>
        <dbReference type="EC" id="4.2.1.126"/>
    </reaction>
</comment>
<dbReference type="InterPro" id="IPR040190">
    <property type="entry name" value="MURQ/GCKR"/>
</dbReference>
<dbReference type="NCBIfam" id="NF003915">
    <property type="entry name" value="PRK05441.1"/>
    <property type="match status" value="1"/>
</dbReference>
<dbReference type="Gene3D" id="1.10.8.1080">
    <property type="match status" value="1"/>
</dbReference>
<dbReference type="OrthoDB" id="9813395at2"/>
<accession>A0A1Y4DMY8</accession>
<evidence type="ECO:0000313" key="6">
    <source>
        <dbReference type="Proteomes" id="UP000196368"/>
    </source>
</evidence>
<proteinExistence type="inferred from homology"/>
<gene>
    <name evidence="3" type="primary">murQ</name>
    <name evidence="5" type="ORF">B5F75_02585</name>
</gene>
<evidence type="ECO:0000256" key="1">
    <source>
        <dbReference type="ARBA" id="ARBA00023239"/>
    </source>
</evidence>